<name>A0A653WA51_BACAB</name>
<dbReference type="Proteomes" id="UP000433089">
    <property type="component" value="Unassembled WGS sequence"/>
</dbReference>
<dbReference type="InterPro" id="IPR015422">
    <property type="entry name" value="PyrdxlP-dep_Trfase_small"/>
</dbReference>
<keyword evidence="3 11" id="KW-0032">Aminotransferase</keyword>
<comment type="similarity">
    <text evidence="2 8">Belongs to the class-V pyridoxal-phosphate-dependent aminotransferase family.</text>
</comment>
<keyword evidence="5 7" id="KW-0663">Pyridoxal phosphate</keyword>
<keyword evidence="4 11" id="KW-0808">Transferase</keyword>
<evidence type="ECO:0000256" key="5">
    <source>
        <dbReference type="ARBA" id="ARBA00022898"/>
    </source>
</evidence>
<sequence length="411" mass="45487">MDNVKELHTPTRTIMTPGPVEVDPRVLRVMSTPILGQFDPAFTEIMNETMTLLRSLFQTENEWAYPIDGTSRSGLEAVLASVIEPGDVMLVPVFGRFGHLLIEIGQRYGAEVHTMECEWGTVFKQDDIIAEMHQVKPKIVAMVHGETSTGRLQPLEKIGEACRALDALFIVDAVATIGGVEVKVDEWKIDAAIGGSQKCLSVPSGMSPITYNERVADVVQSRKKVEKGIATQDELQKQVDISPIKSNYFDLSQLQDYWSPRRLNHHTEATTMLYALREGVRLVLEEGLEERFQRHLFHEKALMAGLEAMGLELFGDQDCKMPVVTCIVIPSDIDGEAVRADLLHHFGIEIASSFGPLAGRIWRIGSMGYSCRKENILFVLAGLEAILMKYGAAINCGAGLQAALSIYEQAE</sequence>
<dbReference type="RefSeq" id="WP_159159962.1">
    <property type="nucleotide sequence ID" value="NZ_CP069098.1"/>
</dbReference>
<dbReference type="Pfam" id="PF00266">
    <property type="entry name" value="Aminotran_5"/>
    <property type="match status" value="1"/>
</dbReference>
<dbReference type="PROSITE" id="PS00595">
    <property type="entry name" value="AA_TRANSFER_CLASS_5"/>
    <property type="match status" value="1"/>
</dbReference>
<dbReference type="PANTHER" id="PTHR21152">
    <property type="entry name" value="AMINOTRANSFERASE CLASS V"/>
    <property type="match status" value="1"/>
</dbReference>
<evidence type="ECO:0000256" key="7">
    <source>
        <dbReference type="PIRSR" id="PIRSR000524-50"/>
    </source>
</evidence>
<dbReference type="InterPro" id="IPR015421">
    <property type="entry name" value="PyrdxlP-dep_Trfase_major"/>
</dbReference>
<evidence type="ECO:0000256" key="4">
    <source>
        <dbReference type="ARBA" id="ARBA00022679"/>
    </source>
</evidence>
<evidence type="ECO:0000256" key="1">
    <source>
        <dbReference type="ARBA" id="ARBA00001933"/>
    </source>
</evidence>
<dbReference type="PIRSF" id="PIRSF000524">
    <property type="entry name" value="SPT"/>
    <property type="match status" value="1"/>
</dbReference>
<evidence type="ECO:0000256" key="8">
    <source>
        <dbReference type="RuleBase" id="RU004075"/>
    </source>
</evidence>
<evidence type="ECO:0000256" key="6">
    <source>
        <dbReference type="PIRSR" id="PIRSR000524-1"/>
    </source>
</evidence>
<feature type="binding site" evidence="6">
    <location>
        <position position="363"/>
    </location>
    <ligand>
        <name>substrate</name>
    </ligand>
</feature>
<reference evidence="11 12" key="1">
    <citation type="submission" date="2019-10" db="EMBL/GenBank/DDBJ databases">
        <authorList>
            <person name="Karimi E."/>
        </authorList>
    </citation>
    <scope>NUCLEOTIDE SEQUENCE [LARGE SCALE GENOMIC DNA]</scope>
    <source>
        <strain evidence="11">Bacillus sp. 348</strain>
    </source>
</reference>
<dbReference type="GO" id="GO:0004760">
    <property type="term" value="F:L-serine-pyruvate transaminase activity"/>
    <property type="evidence" value="ECO:0007669"/>
    <property type="project" value="TreeGrafter"/>
</dbReference>
<feature type="domain" description="Aminotransferase class V" evidence="10">
    <location>
        <begin position="40"/>
        <end position="352"/>
    </location>
</feature>
<evidence type="ECO:0000259" key="10">
    <source>
        <dbReference type="Pfam" id="PF00266"/>
    </source>
</evidence>
<evidence type="ECO:0000256" key="9">
    <source>
        <dbReference type="RuleBase" id="RU004504"/>
    </source>
</evidence>
<gene>
    <name evidence="11" type="primary">pucG</name>
    <name evidence="11" type="ORF">BACI348_50292</name>
</gene>
<dbReference type="FunFam" id="3.40.640.10:FF:000027">
    <property type="entry name" value="Serine--pyruvate aminotransferase, mitochondrial"/>
    <property type="match status" value="1"/>
</dbReference>
<dbReference type="GO" id="GO:0019265">
    <property type="term" value="P:glycine biosynthetic process, by transamination of glyoxylate"/>
    <property type="evidence" value="ECO:0007669"/>
    <property type="project" value="TreeGrafter"/>
</dbReference>
<evidence type="ECO:0000313" key="11">
    <source>
        <dbReference type="EMBL" id="VXC10846.1"/>
    </source>
</evidence>
<evidence type="ECO:0000313" key="12">
    <source>
        <dbReference type="Proteomes" id="UP000433089"/>
    </source>
</evidence>
<dbReference type="PANTHER" id="PTHR21152:SF40">
    <property type="entry name" value="ALANINE--GLYOXYLATE AMINOTRANSFERASE"/>
    <property type="match status" value="1"/>
</dbReference>
<protein>
    <submittedName>
        <fullName evidence="11">(S)-ureidoglycine-glyoxylate aminotransferase (PLP-dependent)</fullName>
    </submittedName>
</protein>
<dbReference type="GO" id="GO:0008453">
    <property type="term" value="F:alanine-glyoxylate transaminase activity"/>
    <property type="evidence" value="ECO:0007669"/>
    <property type="project" value="TreeGrafter"/>
</dbReference>
<dbReference type="InterPro" id="IPR024169">
    <property type="entry name" value="SP_NH2Trfase/AEP_transaminase"/>
</dbReference>
<evidence type="ECO:0000256" key="3">
    <source>
        <dbReference type="ARBA" id="ARBA00022576"/>
    </source>
</evidence>
<comment type="cofactor">
    <cofactor evidence="1 7 9">
        <name>pyridoxal 5'-phosphate</name>
        <dbReference type="ChEBI" id="CHEBI:597326"/>
    </cofactor>
</comment>
<dbReference type="InterPro" id="IPR015424">
    <property type="entry name" value="PyrdxlP-dep_Trfase"/>
</dbReference>
<dbReference type="EMBL" id="CABWLH010000010">
    <property type="protein sequence ID" value="VXC10846.1"/>
    <property type="molecule type" value="Genomic_DNA"/>
</dbReference>
<feature type="modified residue" description="N6-(pyridoxal phosphate)lysine" evidence="7">
    <location>
        <position position="198"/>
    </location>
</feature>
<organism evidence="11 12">
    <name type="scientific">Bacillus altitudinis</name>
    <dbReference type="NCBI Taxonomy" id="293387"/>
    <lineage>
        <taxon>Bacteria</taxon>
        <taxon>Bacillati</taxon>
        <taxon>Bacillota</taxon>
        <taxon>Bacilli</taxon>
        <taxon>Bacillales</taxon>
        <taxon>Bacillaceae</taxon>
        <taxon>Bacillus</taxon>
    </lineage>
</organism>
<dbReference type="InterPro" id="IPR020578">
    <property type="entry name" value="Aminotrans_V_PyrdxlP_BS"/>
</dbReference>
<dbReference type="AlphaFoldDB" id="A0A653WA51"/>
<evidence type="ECO:0000256" key="2">
    <source>
        <dbReference type="ARBA" id="ARBA00009236"/>
    </source>
</evidence>
<dbReference type="InterPro" id="IPR000192">
    <property type="entry name" value="Aminotrans_V_dom"/>
</dbReference>
<dbReference type="SUPFAM" id="SSF53383">
    <property type="entry name" value="PLP-dependent transferases"/>
    <property type="match status" value="1"/>
</dbReference>
<dbReference type="Gene3D" id="3.40.640.10">
    <property type="entry name" value="Type I PLP-dependent aspartate aminotransferase-like (Major domain)"/>
    <property type="match status" value="1"/>
</dbReference>
<dbReference type="Gene3D" id="3.90.1150.10">
    <property type="entry name" value="Aspartate Aminotransferase, domain 1"/>
    <property type="match status" value="1"/>
</dbReference>
<proteinExistence type="inferred from homology"/>
<accession>A0A653WA51</accession>